<keyword evidence="2" id="KW-0677">Repeat</keyword>
<dbReference type="SUPFAM" id="SSF52058">
    <property type="entry name" value="L domain-like"/>
    <property type="match status" value="1"/>
</dbReference>
<organism evidence="3">
    <name type="scientific">Hexamita inflata</name>
    <dbReference type="NCBI Taxonomy" id="28002"/>
    <lineage>
        <taxon>Eukaryota</taxon>
        <taxon>Metamonada</taxon>
        <taxon>Diplomonadida</taxon>
        <taxon>Hexamitidae</taxon>
        <taxon>Hexamitinae</taxon>
        <taxon>Hexamita</taxon>
    </lineage>
</organism>
<accession>A0AA86RBP7</accession>
<dbReference type="InterPro" id="IPR050836">
    <property type="entry name" value="SDS22/Internalin_LRR"/>
</dbReference>
<dbReference type="Gene3D" id="3.80.10.10">
    <property type="entry name" value="Ribonuclease Inhibitor"/>
    <property type="match status" value="2"/>
</dbReference>
<dbReference type="EMBL" id="CAXDID020000462">
    <property type="protein sequence ID" value="CAL6094028.1"/>
    <property type="molecule type" value="Genomic_DNA"/>
</dbReference>
<dbReference type="PANTHER" id="PTHR46652:SF3">
    <property type="entry name" value="LEUCINE-RICH REPEAT-CONTAINING PROTEIN 9"/>
    <property type="match status" value="1"/>
</dbReference>
<dbReference type="SMART" id="SM00369">
    <property type="entry name" value="LRR_TYP"/>
    <property type="match status" value="3"/>
</dbReference>
<keyword evidence="1" id="KW-0433">Leucine-rich repeat</keyword>
<evidence type="ECO:0000313" key="4">
    <source>
        <dbReference type="EMBL" id="CAL6094028.1"/>
    </source>
</evidence>
<sequence>MQEYCQNTLNQEYDAKITHEYDDLIQNSSLTIGDELGEDQKIINFKYIEQLNIQTLKIYICNEQGVKLKNKTIEKLDLIFNTHMKDKQIFNFNVDDLELENLQILLVENNKINNNQLFNLIKFKKLHYLNVSKNNVDLTYIHNIISLTQLSMQDCGLKQVDQIGSLTNLEVLDLSMNQLQNVDQLSLLVNLKKLHINNNEHIDITPLKHLVSLTILDLYCCNLRQLSALKPLINLQILILSNNIILYYYIILQLFGCNLISISVLRPLVNLQKLEIAFNKIVHLDDNLNEMKQLDLLRVGCNRISNFASIENHQNCNGKFGKYCGFIISDQKLPSLEELSVANKLKRIESPNIQLIQILIKHKTLKTQHNQFKLKIQMFADHTLLKQNQFTSNVVHLFDSLNQNCFQ</sequence>
<evidence type="ECO:0000313" key="5">
    <source>
        <dbReference type="Proteomes" id="UP001642409"/>
    </source>
</evidence>
<name>A0AA86RBP7_9EUKA</name>
<gene>
    <name evidence="3" type="ORF">HINF_LOCUS57697</name>
    <name evidence="4" type="ORF">HINF_LOCUS67274</name>
</gene>
<dbReference type="PANTHER" id="PTHR46652">
    <property type="entry name" value="LEUCINE-RICH REPEAT AND IQ DOMAIN-CONTAINING PROTEIN 1-RELATED"/>
    <property type="match status" value="1"/>
</dbReference>
<proteinExistence type="predicted"/>
<evidence type="ECO:0000256" key="2">
    <source>
        <dbReference type="ARBA" id="ARBA00022737"/>
    </source>
</evidence>
<dbReference type="Pfam" id="PF12799">
    <property type="entry name" value="LRR_4"/>
    <property type="match status" value="1"/>
</dbReference>
<evidence type="ECO:0000256" key="1">
    <source>
        <dbReference type="ARBA" id="ARBA00022614"/>
    </source>
</evidence>
<dbReference type="AlphaFoldDB" id="A0AA86RBP7"/>
<reference evidence="3" key="1">
    <citation type="submission" date="2023-06" db="EMBL/GenBank/DDBJ databases">
        <authorList>
            <person name="Kurt Z."/>
        </authorList>
    </citation>
    <scope>NUCLEOTIDE SEQUENCE</scope>
</reference>
<dbReference type="Proteomes" id="UP001642409">
    <property type="component" value="Unassembled WGS sequence"/>
</dbReference>
<dbReference type="SMART" id="SM00365">
    <property type="entry name" value="LRR_SD22"/>
    <property type="match status" value="3"/>
</dbReference>
<dbReference type="EMBL" id="CATOUU010001067">
    <property type="protein sequence ID" value="CAI9970052.1"/>
    <property type="molecule type" value="Genomic_DNA"/>
</dbReference>
<dbReference type="InterPro" id="IPR003591">
    <property type="entry name" value="Leu-rich_rpt_typical-subtyp"/>
</dbReference>
<protein>
    <submittedName>
        <fullName evidence="3">Uncharacterized protein</fullName>
    </submittedName>
</protein>
<comment type="caution">
    <text evidence="3">The sequence shown here is derived from an EMBL/GenBank/DDBJ whole genome shotgun (WGS) entry which is preliminary data.</text>
</comment>
<keyword evidence="5" id="KW-1185">Reference proteome</keyword>
<evidence type="ECO:0000313" key="3">
    <source>
        <dbReference type="EMBL" id="CAI9970052.1"/>
    </source>
</evidence>
<dbReference type="InterPro" id="IPR032675">
    <property type="entry name" value="LRR_dom_sf"/>
</dbReference>
<reference evidence="4 5" key="2">
    <citation type="submission" date="2024-07" db="EMBL/GenBank/DDBJ databases">
        <authorList>
            <person name="Akdeniz Z."/>
        </authorList>
    </citation>
    <scope>NUCLEOTIDE SEQUENCE [LARGE SCALE GENOMIC DNA]</scope>
</reference>
<dbReference type="PROSITE" id="PS51450">
    <property type="entry name" value="LRR"/>
    <property type="match status" value="1"/>
</dbReference>
<dbReference type="InterPro" id="IPR001611">
    <property type="entry name" value="Leu-rich_rpt"/>
</dbReference>
<dbReference type="InterPro" id="IPR025875">
    <property type="entry name" value="Leu-rich_rpt_4"/>
</dbReference>